<reference evidence="2" key="1">
    <citation type="journal article" date="2022" name="bioRxiv">
        <title>Sequencing and chromosome-scale assembly of the giantPleurodeles waltlgenome.</title>
        <authorList>
            <person name="Brown T."/>
            <person name="Elewa A."/>
            <person name="Iarovenko S."/>
            <person name="Subramanian E."/>
            <person name="Araus A.J."/>
            <person name="Petzold A."/>
            <person name="Susuki M."/>
            <person name="Suzuki K.-i.T."/>
            <person name="Hayashi T."/>
            <person name="Toyoda A."/>
            <person name="Oliveira C."/>
            <person name="Osipova E."/>
            <person name="Leigh N.D."/>
            <person name="Simon A."/>
            <person name="Yun M.H."/>
        </authorList>
    </citation>
    <scope>NUCLEOTIDE SEQUENCE</scope>
    <source>
        <strain evidence="2">20211129_DDA</strain>
        <tissue evidence="2">Liver</tissue>
    </source>
</reference>
<dbReference type="Proteomes" id="UP001066276">
    <property type="component" value="Chromosome 3_1"/>
</dbReference>
<dbReference type="AlphaFoldDB" id="A0AAV7U8A9"/>
<feature type="signal peptide" evidence="1">
    <location>
        <begin position="1"/>
        <end position="18"/>
    </location>
</feature>
<keyword evidence="3" id="KW-1185">Reference proteome</keyword>
<evidence type="ECO:0000313" key="2">
    <source>
        <dbReference type="EMBL" id="KAJ1185163.1"/>
    </source>
</evidence>
<name>A0AAV7U8A9_PLEWA</name>
<dbReference type="EMBL" id="JANPWB010000005">
    <property type="protein sequence ID" value="KAJ1185163.1"/>
    <property type="molecule type" value="Genomic_DNA"/>
</dbReference>
<evidence type="ECO:0000313" key="3">
    <source>
        <dbReference type="Proteomes" id="UP001066276"/>
    </source>
</evidence>
<accession>A0AAV7U8A9</accession>
<evidence type="ECO:0000256" key="1">
    <source>
        <dbReference type="SAM" id="SignalP"/>
    </source>
</evidence>
<comment type="caution">
    <text evidence="2">The sequence shown here is derived from an EMBL/GenBank/DDBJ whole genome shotgun (WGS) entry which is preliminary data.</text>
</comment>
<organism evidence="2 3">
    <name type="scientific">Pleurodeles waltl</name>
    <name type="common">Iberian ribbed newt</name>
    <dbReference type="NCBI Taxonomy" id="8319"/>
    <lineage>
        <taxon>Eukaryota</taxon>
        <taxon>Metazoa</taxon>
        <taxon>Chordata</taxon>
        <taxon>Craniata</taxon>
        <taxon>Vertebrata</taxon>
        <taxon>Euteleostomi</taxon>
        <taxon>Amphibia</taxon>
        <taxon>Batrachia</taxon>
        <taxon>Caudata</taxon>
        <taxon>Salamandroidea</taxon>
        <taxon>Salamandridae</taxon>
        <taxon>Pleurodelinae</taxon>
        <taxon>Pleurodeles</taxon>
    </lineage>
</organism>
<protein>
    <submittedName>
        <fullName evidence="2">Uncharacterized protein</fullName>
    </submittedName>
</protein>
<keyword evidence="1" id="KW-0732">Signal</keyword>
<proteinExistence type="predicted"/>
<sequence length="217" mass="23988">MFRFVMLFSPLVVKVSEPLVFLDGWREGPHLHETLVFSRPRAAAAASSLFCRSCHFGLQQPQSGVNQLCLSAKPTQWCYLKKARHKLKKKNLEAPPPPMSSPIKLKCLQIPDRRINVAVPVSETDAGRGASSVVKISKRCHTQLSSPLNLTRFQVSDRRHNVAVPVSETDTVIVAEEVKTAADNTLRAAQSAEPVTGTTRSAVPDKRRKLLCFSSPH</sequence>
<feature type="chain" id="PRO_5043865956" evidence="1">
    <location>
        <begin position="19"/>
        <end position="217"/>
    </location>
</feature>
<gene>
    <name evidence="2" type="ORF">NDU88_001957</name>
</gene>